<reference evidence="3" key="1">
    <citation type="journal article" date="2016" name="Nature">
        <title>The genome of the seagrass Zostera marina reveals angiosperm adaptation to the sea.</title>
        <authorList>
            <person name="Olsen J.L."/>
            <person name="Rouze P."/>
            <person name="Verhelst B."/>
            <person name="Lin Y.-C."/>
            <person name="Bayer T."/>
            <person name="Collen J."/>
            <person name="Dattolo E."/>
            <person name="De Paoli E."/>
            <person name="Dittami S."/>
            <person name="Maumus F."/>
            <person name="Michel G."/>
            <person name="Kersting A."/>
            <person name="Lauritano C."/>
            <person name="Lohaus R."/>
            <person name="Toepel M."/>
            <person name="Tonon T."/>
            <person name="Vanneste K."/>
            <person name="Amirebrahimi M."/>
            <person name="Brakel J."/>
            <person name="Bostroem C."/>
            <person name="Chovatia M."/>
            <person name="Grimwood J."/>
            <person name="Jenkins J.W."/>
            <person name="Jueterbock A."/>
            <person name="Mraz A."/>
            <person name="Stam W.T."/>
            <person name="Tice H."/>
            <person name="Bornberg-Bauer E."/>
            <person name="Green P.J."/>
            <person name="Pearson G.A."/>
            <person name="Procaccini G."/>
            <person name="Duarte C.M."/>
            <person name="Schmutz J."/>
            <person name="Reusch T.B.H."/>
            <person name="Van de Peer Y."/>
        </authorList>
    </citation>
    <scope>NUCLEOTIDE SEQUENCE [LARGE SCALE GENOMIC DNA]</scope>
    <source>
        <strain evidence="3">cv. Finnish</strain>
    </source>
</reference>
<organism evidence="2 3">
    <name type="scientific">Zostera marina</name>
    <name type="common">Eelgrass</name>
    <dbReference type="NCBI Taxonomy" id="29655"/>
    <lineage>
        <taxon>Eukaryota</taxon>
        <taxon>Viridiplantae</taxon>
        <taxon>Streptophyta</taxon>
        <taxon>Embryophyta</taxon>
        <taxon>Tracheophyta</taxon>
        <taxon>Spermatophyta</taxon>
        <taxon>Magnoliopsida</taxon>
        <taxon>Liliopsida</taxon>
        <taxon>Zosteraceae</taxon>
        <taxon>Zostera</taxon>
    </lineage>
</organism>
<evidence type="ECO:0000259" key="1">
    <source>
        <dbReference type="Pfam" id="PF25758"/>
    </source>
</evidence>
<dbReference type="SUPFAM" id="SSF48371">
    <property type="entry name" value="ARM repeat"/>
    <property type="match status" value="1"/>
</dbReference>
<evidence type="ECO:0000313" key="2">
    <source>
        <dbReference type="EMBL" id="KMZ64858.1"/>
    </source>
</evidence>
<dbReference type="STRING" id="29655.A0A0K9P768"/>
<comment type="caution">
    <text evidence="2">The sequence shown here is derived from an EMBL/GenBank/DDBJ whole genome shotgun (WGS) entry which is preliminary data.</text>
</comment>
<dbReference type="Proteomes" id="UP000036987">
    <property type="component" value="Unassembled WGS sequence"/>
</dbReference>
<dbReference type="Gene3D" id="1.25.10.10">
    <property type="entry name" value="Leucine-rich Repeat Variant"/>
    <property type="match status" value="1"/>
</dbReference>
<dbReference type="InterPro" id="IPR016024">
    <property type="entry name" value="ARM-type_fold"/>
</dbReference>
<gene>
    <name evidence="2" type="ORF">ZOSMA_349G00060</name>
</gene>
<proteinExistence type="predicted"/>
<dbReference type="InterPro" id="IPR058669">
    <property type="entry name" value="TPR_IPO7/11-like"/>
</dbReference>
<dbReference type="OrthoDB" id="361693at2759"/>
<dbReference type="EMBL" id="LFYR01001098">
    <property type="protein sequence ID" value="KMZ64858.1"/>
    <property type="molecule type" value="Genomic_DNA"/>
</dbReference>
<dbReference type="PANTHER" id="PTHR10997">
    <property type="entry name" value="IMPORTIN-7, 8, 11"/>
    <property type="match status" value="1"/>
</dbReference>
<feature type="domain" description="Importin-7/11-like TPR repeats" evidence="1">
    <location>
        <begin position="148"/>
        <end position="504"/>
    </location>
</feature>
<protein>
    <submittedName>
        <fullName evidence="2">Putative Importin</fullName>
    </submittedName>
</protein>
<sequence>MEAFRDICMFLYVTSYIKRNQCVQSLGDNKIKQIKNDTRRLVYSALVGLLQHHDIAVKLAACRSLCFLVQDCNFSENDFHDLLLTCCTSCFKLVEDVEEFDSKVQILNFISVLIEHAAEKIIPFANQLTIFFQKIWEESCGESLLQIQLLAALRNFVCSLGSQSSICYNMLLPILRKGVDINSPDELNLLEDSVLLWETTLSNAPSLVNQLLEIFPYLLSIMERSLDHLEVAINIIEDYIISGGTEFLNRHASLLVKLLDYIIGNVNDKGLVSILPIIDILIQLYPMEVPPLISGILQRLFVICFGRADNDNQTKIALRAASGAILARLLIMNTNYLAQLSSEPSLNLALQQEGLNTTQNILLCLVDFWLDKIDSVTTMQSKAYALALSIILTLRLPEVIDKVDEILSACTSIILGAEDQNEETSLDSSSSISSCNENFEYDSVPSKVLRQKQIRTQDPIKRLSLENMLRENLQACAALHGDASFNAVINSIHPSALAQLKQALNMP</sequence>
<dbReference type="OMA" id="DACAMIC"/>
<dbReference type="AlphaFoldDB" id="A0A0K9P768"/>
<dbReference type="InterPro" id="IPR011989">
    <property type="entry name" value="ARM-like"/>
</dbReference>
<evidence type="ECO:0000313" key="3">
    <source>
        <dbReference type="Proteomes" id="UP000036987"/>
    </source>
</evidence>
<keyword evidence="3" id="KW-1185">Reference proteome</keyword>
<accession>A0A0K9P768</accession>
<dbReference type="PANTHER" id="PTHR10997:SF7">
    <property type="entry name" value="IMPORTIN-11"/>
    <property type="match status" value="1"/>
</dbReference>
<dbReference type="Pfam" id="PF25758">
    <property type="entry name" value="TPR_IPO11"/>
    <property type="match status" value="1"/>
</dbReference>
<name>A0A0K9P768_ZOSMR</name>